<dbReference type="AlphaFoldDB" id="A0A0L0HHD8"/>
<dbReference type="GO" id="GO:0003960">
    <property type="term" value="F:quinone reductase (NADPH) activity"/>
    <property type="evidence" value="ECO:0007669"/>
    <property type="project" value="InterPro"/>
</dbReference>
<dbReference type="InterPro" id="IPR036291">
    <property type="entry name" value="NAD(P)-bd_dom_sf"/>
</dbReference>
<keyword evidence="7" id="KW-1185">Reference proteome</keyword>
<dbReference type="Proteomes" id="UP000053201">
    <property type="component" value="Unassembled WGS sequence"/>
</dbReference>
<dbReference type="OrthoDB" id="48317at2759"/>
<dbReference type="SMART" id="SM00829">
    <property type="entry name" value="PKS_ER"/>
    <property type="match status" value="1"/>
</dbReference>
<feature type="domain" description="Enoyl reductase (ER)" evidence="5">
    <location>
        <begin position="47"/>
        <end position="355"/>
    </location>
</feature>
<dbReference type="Pfam" id="PF08240">
    <property type="entry name" value="ADH_N"/>
    <property type="match status" value="1"/>
</dbReference>
<dbReference type="FunCoup" id="A0A0L0HHD8">
    <property type="interactions" value="339"/>
</dbReference>
<dbReference type="Pfam" id="PF00107">
    <property type="entry name" value="ADH_zinc_N"/>
    <property type="match status" value="1"/>
</dbReference>
<evidence type="ECO:0000256" key="1">
    <source>
        <dbReference type="ARBA" id="ARBA00022857"/>
    </source>
</evidence>
<evidence type="ECO:0000313" key="7">
    <source>
        <dbReference type="Proteomes" id="UP000053201"/>
    </source>
</evidence>
<dbReference type="CDD" id="cd05286">
    <property type="entry name" value="QOR2"/>
    <property type="match status" value="1"/>
</dbReference>
<gene>
    <name evidence="6" type="ORF">SPPG_04603</name>
</gene>
<dbReference type="SUPFAM" id="SSF51735">
    <property type="entry name" value="NAD(P)-binding Rossmann-fold domains"/>
    <property type="match status" value="1"/>
</dbReference>
<dbReference type="EMBL" id="KQ257456">
    <property type="protein sequence ID" value="KND00275.1"/>
    <property type="molecule type" value="Genomic_DNA"/>
</dbReference>
<dbReference type="OMA" id="CDHTIDY"/>
<dbReference type="GO" id="GO:0035925">
    <property type="term" value="F:mRNA 3'-UTR AU-rich region binding"/>
    <property type="evidence" value="ECO:0007669"/>
    <property type="project" value="TreeGrafter"/>
</dbReference>
<dbReference type="PANTHER" id="PTHR48106">
    <property type="entry name" value="QUINONE OXIDOREDUCTASE PIG3-RELATED"/>
    <property type="match status" value="1"/>
</dbReference>
<proteinExistence type="predicted"/>
<dbReference type="GO" id="GO:0070402">
    <property type="term" value="F:NADPH binding"/>
    <property type="evidence" value="ECO:0007669"/>
    <property type="project" value="TreeGrafter"/>
</dbReference>
<name>A0A0L0HHD8_SPIPD</name>
<dbReference type="PROSITE" id="PS01162">
    <property type="entry name" value="QOR_ZETA_CRYSTAL"/>
    <property type="match status" value="1"/>
</dbReference>
<dbReference type="GeneID" id="27688043"/>
<dbReference type="eggNOG" id="KOG1197">
    <property type="taxonomic scope" value="Eukaryota"/>
</dbReference>
<dbReference type="InParanoid" id="A0A0L0HHD8"/>
<evidence type="ECO:0000256" key="3">
    <source>
        <dbReference type="ARBA" id="ARBA00043088"/>
    </source>
</evidence>
<dbReference type="Gene3D" id="3.90.180.10">
    <property type="entry name" value="Medium-chain alcohol dehydrogenases, catalytic domain"/>
    <property type="match status" value="1"/>
</dbReference>
<accession>A0A0L0HHD8</accession>
<dbReference type="InterPro" id="IPR020843">
    <property type="entry name" value="ER"/>
</dbReference>
<dbReference type="InterPro" id="IPR047618">
    <property type="entry name" value="QOR-like"/>
</dbReference>
<dbReference type="RefSeq" id="XP_016608314.1">
    <property type="nucleotide sequence ID" value="XM_016752839.1"/>
</dbReference>
<dbReference type="STRING" id="645134.A0A0L0HHD8"/>
<dbReference type="InterPro" id="IPR002364">
    <property type="entry name" value="Quin_OxRdtase/zeta-crystal_CS"/>
</dbReference>
<dbReference type="InterPro" id="IPR013154">
    <property type="entry name" value="ADH-like_N"/>
</dbReference>
<dbReference type="PANTHER" id="PTHR48106:SF13">
    <property type="entry name" value="QUINONE OXIDOREDUCTASE-RELATED"/>
    <property type="match status" value="1"/>
</dbReference>
<dbReference type="SUPFAM" id="SSF50129">
    <property type="entry name" value="GroES-like"/>
    <property type="match status" value="1"/>
</dbReference>
<evidence type="ECO:0000256" key="4">
    <source>
        <dbReference type="ARBA" id="ARBA00070796"/>
    </source>
</evidence>
<protein>
    <recommendedName>
        <fullName evidence="4">Probable quinone oxidoreductase</fullName>
    </recommendedName>
    <alternativeName>
        <fullName evidence="3">NADPH:quinone reductase</fullName>
    </alternativeName>
</protein>
<evidence type="ECO:0000259" key="5">
    <source>
        <dbReference type="SMART" id="SM00829"/>
    </source>
</evidence>
<dbReference type="Gene3D" id="3.40.50.720">
    <property type="entry name" value="NAD(P)-binding Rossmann-like Domain"/>
    <property type="match status" value="1"/>
</dbReference>
<reference evidence="6 7" key="1">
    <citation type="submission" date="2009-08" db="EMBL/GenBank/DDBJ databases">
        <title>The Genome Sequence of Spizellomyces punctatus strain DAOM BR117.</title>
        <authorList>
            <consortium name="The Broad Institute Genome Sequencing Platform"/>
            <person name="Russ C."/>
            <person name="Cuomo C."/>
            <person name="Shea T."/>
            <person name="Young S.K."/>
            <person name="Zeng Q."/>
            <person name="Koehrsen M."/>
            <person name="Haas B."/>
            <person name="Borodovsky M."/>
            <person name="Guigo R."/>
            <person name="Alvarado L."/>
            <person name="Berlin A."/>
            <person name="Bochicchio J."/>
            <person name="Borenstein D."/>
            <person name="Chapman S."/>
            <person name="Chen Z."/>
            <person name="Engels R."/>
            <person name="Freedman E."/>
            <person name="Gellesch M."/>
            <person name="Goldberg J."/>
            <person name="Griggs A."/>
            <person name="Gujja S."/>
            <person name="Heiman D."/>
            <person name="Hepburn T."/>
            <person name="Howarth C."/>
            <person name="Jen D."/>
            <person name="Larson L."/>
            <person name="Lewis B."/>
            <person name="Mehta T."/>
            <person name="Park D."/>
            <person name="Pearson M."/>
            <person name="Roberts A."/>
            <person name="Saif S."/>
            <person name="Shenoy N."/>
            <person name="Sisk P."/>
            <person name="Stolte C."/>
            <person name="Sykes S."/>
            <person name="Thomson T."/>
            <person name="Walk T."/>
            <person name="White J."/>
            <person name="Yandava C."/>
            <person name="Burger G."/>
            <person name="Gray M.W."/>
            <person name="Holland P.W.H."/>
            <person name="King N."/>
            <person name="Lang F.B.F."/>
            <person name="Roger A.J."/>
            <person name="Ruiz-Trillo I."/>
            <person name="Lander E."/>
            <person name="Nusbaum C."/>
        </authorList>
    </citation>
    <scope>NUCLEOTIDE SEQUENCE [LARGE SCALE GENOMIC DNA]</scope>
    <source>
        <strain evidence="6 7">DAOM BR117</strain>
    </source>
</reference>
<evidence type="ECO:0000313" key="6">
    <source>
        <dbReference type="EMBL" id="KND00275.1"/>
    </source>
</evidence>
<evidence type="ECO:0000256" key="2">
    <source>
        <dbReference type="ARBA" id="ARBA00023002"/>
    </source>
</evidence>
<organism evidence="6 7">
    <name type="scientific">Spizellomyces punctatus (strain DAOM BR117)</name>
    <dbReference type="NCBI Taxonomy" id="645134"/>
    <lineage>
        <taxon>Eukaryota</taxon>
        <taxon>Fungi</taxon>
        <taxon>Fungi incertae sedis</taxon>
        <taxon>Chytridiomycota</taxon>
        <taxon>Chytridiomycota incertae sedis</taxon>
        <taxon>Chytridiomycetes</taxon>
        <taxon>Spizellomycetales</taxon>
        <taxon>Spizellomycetaceae</taxon>
        <taxon>Spizellomyces</taxon>
    </lineage>
</organism>
<keyword evidence="1" id="KW-0521">NADP</keyword>
<sequence length="358" mass="38733">MQAIRRVLSSPAQQRPLHHFQILRASTFIHTNACPSSMKAIQVRNTGDSSVLQYVDVDKPAVSAGRLLIKNSFVGVNFIDTYHRSGLYKVELPFILGREASGIVEAVGEGVSGFAQGDRVAYLSASTYAQYTATPPTNVVRLPPEVTLEQGAALLLQGLTALMLAQQAYEVKPGDDVLVHAAAGGTGQMLVQVCKHLGARVIGTTSSEEKADTARRAGADDIILYTKHDVVQEVRKLTNGQGVAAVFDGVGRSTFDESLACLKRLGFMLSFGNASGKVDSIDIMKLVPRAIRLMRPSLFEFLTTKEEFDVLAKQLMDLMAAGKVKIDPPMIYPLENAAKAHDVLEGRKTQGKLLLQIP</sequence>
<dbReference type="GO" id="GO:0005829">
    <property type="term" value="C:cytosol"/>
    <property type="evidence" value="ECO:0007669"/>
    <property type="project" value="TreeGrafter"/>
</dbReference>
<dbReference type="VEuPathDB" id="FungiDB:SPPG_04603"/>
<dbReference type="InterPro" id="IPR011032">
    <property type="entry name" value="GroES-like_sf"/>
</dbReference>
<dbReference type="InterPro" id="IPR013149">
    <property type="entry name" value="ADH-like_C"/>
</dbReference>
<dbReference type="GO" id="GO:0008270">
    <property type="term" value="F:zinc ion binding"/>
    <property type="evidence" value="ECO:0007669"/>
    <property type="project" value="InterPro"/>
</dbReference>
<keyword evidence="2" id="KW-0560">Oxidoreductase</keyword>
<dbReference type="FunFam" id="3.40.50.720:FF:000053">
    <property type="entry name" value="Quinone oxidoreductase 1"/>
    <property type="match status" value="1"/>
</dbReference>